<sequence>MEYAISVEDLHKSFGDKEILKGISLHAAKGEVTAIIGPSGSGKTTLLRSMNLLETPDSGVITIGGVSVDCGKKIKHADALALRRQTAMVFQDYNLFKNKTALQNITQGLRTVKKKSKAEADEIARKQLELVGLSDFADYYPIQLSGGQQQRVSIARALALNPTAILFDEPTSALDPELVGGVLEAIGTVAKLGITMVIVTHEIRFARKVADKVIFVNQGVIVEEGTAEEVIDHPTHERTKAFLSRINDK</sequence>
<dbReference type="Proteomes" id="UP000029024">
    <property type="component" value="Unassembled WGS sequence"/>
</dbReference>
<evidence type="ECO:0000313" key="8">
    <source>
        <dbReference type="EMBL" id="KFI67768.1"/>
    </source>
</evidence>
<feature type="domain" description="ABC transporter" evidence="7">
    <location>
        <begin position="5"/>
        <end position="243"/>
    </location>
</feature>
<evidence type="ECO:0000313" key="9">
    <source>
        <dbReference type="Proteomes" id="UP000029024"/>
    </source>
</evidence>
<keyword evidence="5 8" id="KW-0067">ATP-binding</keyword>
<evidence type="ECO:0000256" key="4">
    <source>
        <dbReference type="ARBA" id="ARBA00022741"/>
    </source>
</evidence>
<dbReference type="PROSITE" id="PS00211">
    <property type="entry name" value="ABC_TRANSPORTER_1"/>
    <property type="match status" value="1"/>
</dbReference>
<accession>A0A087B9R8</accession>
<dbReference type="EC" id="3.6.3.27" evidence="8"/>
<evidence type="ECO:0000256" key="1">
    <source>
        <dbReference type="ARBA" id="ARBA00004202"/>
    </source>
</evidence>
<organism evidence="8 9">
    <name type="scientific">Bifidobacterium longum subsp. suis</name>
    <dbReference type="NCBI Taxonomy" id="1695"/>
    <lineage>
        <taxon>Bacteria</taxon>
        <taxon>Bacillati</taxon>
        <taxon>Actinomycetota</taxon>
        <taxon>Actinomycetes</taxon>
        <taxon>Bifidobacteriales</taxon>
        <taxon>Bifidobacteriaceae</taxon>
        <taxon>Bifidobacterium</taxon>
    </lineage>
</organism>
<reference evidence="8 9" key="1">
    <citation type="submission" date="2014-03" db="EMBL/GenBank/DDBJ databases">
        <title>Genomics of Bifidobacteria.</title>
        <authorList>
            <person name="Ventura M."/>
            <person name="Milani C."/>
            <person name="Lugli G.A."/>
        </authorList>
    </citation>
    <scope>NUCLEOTIDE SEQUENCE [LARGE SCALE GENOMIC DNA]</scope>
    <source>
        <strain evidence="8 9">LMG 21814</strain>
    </source>
</reference>
<evidence type="ECO:0000256" key="2">
    <source>
        <dbReference type="ARBA" id="ARBA00022448"/>
    </source>
</evidence>
<dbReference type="InterPro" id="IPR027417">
    <property type="entry name" value="P-loop_NTPase"/>
</dbReference>
<dbReference type="Pfam" id="PF00005">
    <property type="entry name" value="ABC_tran"/>
    <property type="match status" value="1"/>
</dbReference>
<comment type="caution">
    <text evidence="8">The sequence shown here is derived from an EMBL/GenBank/DDBJ whole genome shotgun (WGS) entry which is preliminary data.</text>
</comment>
<dbReference type="GO" id="GO:0015424">
    <property type="term" value="F:ABC-type amino acid transporter activity"/>
    <property type="evidence" value="ECO:0007669"/>
    <property type="project" value="InterPro"/>
</dbReference>
<dbReference type="Gene3D" id="3.40.50.300">
    <property type="entry name" value="P-loop containing nucleotide triphosphate hydrolases"/>
    <property type="match status" value="1"/>
</dbReference>
<dbReference type="RefSeq" id="WP_032684100.1">
    <property type="nucleotide sequence ID" value="NZ_JGZA01000026.1"/>
</dbReference>
<dbReference type="PANTHER" id="PTHR43166">
    <property type="entry name" value="AMINO ACID IMPORT ATP-BINDING PROTEIN"/>
    <property type="match status" value="1"/>
</dbReference>
<keyword evidence="8" id="KW-0378">Hydrolase</keyword>
<evidence type="ECO:0000256" key="3">
    <source>
        <dbReference type="ARBA" id="ARBA00022475"/>
    </source>
</evidence>
<dbReference type="CDD" id="cd03262">
    <property type="entry name" value="ABC_HisP_GlnQ"/>
    <property type="match status" value="1"/>
</dbReference>
<evidence type="ECO:0000259" key="7">
    <source>
        <dbReference type="PROSITE" id="PS50893"/>
    </source>
</evidence>
<dbReference type="GO" id="GO:0005524">
    <property type="term" value="F:ATP binding"/>
    <property type="evidence" value="ECO:0007669"/>
    <property type="project" value="UniProtKB-KW"/>
</dbReference>
<keyword evidence="2" id="KW-0813">Transport</keyword>
<dbReference type="PANTHER" id="PTHR43166:SF35">
    <property type="entry name" value="L-CYSTINE IMPORT ATP-BINDING PROTEIN TCYN"/>
    <property type="match status" value="1"/>
</dbReference>
<dbReference type="InterPro" id="IPR017871">
    <property type="entry name" value="ABC_transporter-like_CS"/>
</dbReference>
<dbReference type="GO" id="GO:0005886">
    <property type="term" value="C:plasma membrane"/>
    <property type="evidence" value="ECO:0007669"/>
    <property type="project" value="UniProtKB-SubCell"/>
</dbReference>
<evidence type="ECO:0000256" key="5">
    <source>
        <dbReference type="ARBA" id="ARBA00022840"/>
    </source>
</evidence>
<dbReference type="PROSITE" id="PS50893">
    <property type="entry name" value="ABC_TRANSPORTER_2"/>
    <property type="match status" value="1"/>
</dbReference>
<dbReference type="SMART" id="SM00382">
    <property type="entry name" value="AAA"/>
    <property type="match status" value="1"/>
</dbReference>
<dbReference type="PIRSF" id="PIRSF039085">
    <property type="entry name" value="ABC_ATPase_HisP"/>
    <property type="match status" value="1"/>
</dbReference>
<evidence type="ECO:0000256" key="6">
    <source>
        <dbReference type="ARBA" id="ARBA00023136"/>
    </source>
</evidence>
<dbReference type="InterPro" id="IPR003593">
    <property type="entry name" value="AAA+_ATPase"/>
</dbReference>
<gene>
    <name evidence="8" type="ORF">BLSS_1883</name>
</gene>
<dbReference type="GO" id="GO:0016887">
    <property type="term" value="F:ATP hydrolysis activity"/>
    <property type="evidence" value="ECO:0007669"/>
    <property type="project" value="InterPro"/>
</dbReference>
<keyword evidence="3" id="KW-1003">Cell membrane</keyword>
<dbReference type="EMBL" id="JGZA01000026">
    <property type="protein sequence ID" value="KFI67768.1"/>
    <property type="molecule type" value="Genomic_DNA"/>
</dbReference>
<comment type="subcellular location">
    <subcellularLocation>
        <location evidence="1">Cell membrane</location>
        <topology evidence="1">Peripheral membrane protein</topology>
    </subcellularLocation>
</comment>
<dbReference type="AlphaFoldDB" id="A0A087B9R8"/>
<protein>
    <submittedName>
        <fullName evidence="8">L-cystine ABC transporter, ATP-binding protein</fullName>
        <ecNumber evidence="8">3.6.3.27</ecNumber>
    </submittedName>
</protein>
<dbReference type="InterPro" id="IPR030679">
    <property type="entry name" value="ABC_ATPase_HisP-typ"/>
</dbReference>
<name>A0A087B9R8_BIFLN</name>
<dbReference type="InterPro" id="IPR050086">
    <property type="entry name" value="MetN_ABC_transporter-like"/>
</dbReference>
<keyword evidence="4" id="KW-0547">Nucleotide-binding</keyword>
<dbReference type="SUPFAM" id="SSF52540">
    <property type="entry name" value="P-loop containing nucleoside triphosphate hydrolases"/>
    <property type="match status" value="1"/>
</dbReference>
<dbReference type="InterPro" id="IPR003439">
    <property type="entry name" value="ABC_transporter-like_ATP-bd"/>
</dbReference>
<proteinExistence type="predicted"/>
<keyword evidence="6" id="KW-0472">Membrane</keyword>